<dbReference type="EMBL" id="JAVRAD010000035">
    <property type="protein sequence ID" value="MDX8333048.1"/>
    <property type="molecule type" value="Genomic_DNA"/>
</dbReference>
<evidence type="ECO:0000313" key="1">
    <source>
        <dbReference type="EMBL" id="MDX8305659.1"/>
    </source>
</evidence>
<protein>
    <submittedName>
        <fullName evidence="1">Uncharacterized protein</fullName>
    </submittedName>
</protein>
<evidence type="ECO:0000313" key="2">
    <source>
        <dbReference type="EMBL" id="MDX8333048.1"/>
    </source>
</evidence>
<dbReference type="EMBL" id="JAVRAF010000024">
    <property type="protein sequence ID" value="MDX8305659.1"/>
    <property type="molecule type" value="Genomic_DNA"/>
</dbReference>
<dbReference type="RefSeq" id="WP_320189026.1">
    <property type="nucleotide sequence ID" value="NZ_CP192765.1"/>
</dbReference>
<accession>A0AAW9FJR0</accession>
<comment type="caution">
    <text evidence="1">The sequence shown here is derived from an EMBL/GenBank/DDBJ whole genome shotgun (WGS) entry which is preliminary data.</text>
</comment>
<keyword evidence="3" id="KW-1185">Reference proteome</keyword>
<evidence type="ECO:0000313" key="3">
    <source>
        <dbReference type="Proteomes" id="UP001277561"/>
    </source>
</evidence>
<dbReference type="AlphaFoldDB" id="A0AAW9FJR0"/>
<sequence>MKNSAQFNPLVLVDMALTNAKNAGIELDQQQIDMFWKIARSEVADSELQEVIRSASESSRLRNNRQYGHLSCEDVDIDALKAKLSEVIESLSPKV</sequence>
<name>A0AAW9FJR0_9HYPH</name>
<dbReference type="Proteomes" id="UP001277561">
    <property type="component" value="Unassembled WGS sequence"/>
</dbReference>
<reference evidence="1 3" key="1">
    <citation type="journal article" date="2023" name="Phytobiomes J">
        <title>Deciphering the key players within the bacterial microbiota associated with aerial crown gall tumors on rhododendron: Insights into the gallobiome.</title>
        <authorList>
            <person name="Kuzmanovic N."/>
            <person name="Nesme J."/>
            <person name="Wolf J."/>
            <person name="Neumann-Schaal M."/>
            <person name="Petersen J."/>
            <person name="Fernandez-Gnecco G."/>
            <person name="Sproeer C."/>
            <person name="Bunk B."/>
            <person name="Overmann J."/>
            <person name="Sorensen S.J."/>
            <person name="Idczak E."/>
            <person name="Smalla K."/>
        </authorList>
    </citation>
    <scope>NUCLEOTIDE SEQUENCE</scope>
    <source>
        <strain evidence="1">Rho-11.1</strain>
        <strain evidence="3">rho-14.1</strain>
        <strain evidence="2">Rho-14.1</strain>
    </source>
</reference>
<gene>
    <name evidence="1" type="ORF">RMR22_25830</name>
    <name evidence="2" type="ORF">RMS29_28060</name>
</gene>
<proteinExistence type="predicted"/>
<organism evidence="1">
    <name type="scientific">Agrobacterium rosae</name>
    <dbReference type="NCBI Taxonomy" id="1972867"/>
    <lineage>
        <taxon>Bacteria</taxon>
        <taxon>Pseudomonadati</taxon>
        <taxon>Pseudomonadota</taxon>
        <taxon>Alphaproteobacteria</taxon>
        <taxon>Hyphomicrobiales</taxon>
        <taxon>Rhizobiaceae</taxon>
        <taxon>Rhizobium/Agrobacterium group</taxon>
        <taxon>Agrobacterium</taxon>
    </lineage>
</organism>